<evidence type="ECO:0000256" key="3">
    <source>
        <dbReference type="ARBA" id="ARBA00022630"/>
    </source>
</evidence>
<dbReference type="InterPro" id="IPR036250">
    <property type="entry name" value="AcylCo_DH-like_C"/>
</dbReference>
<keyword evidence="11" id="KW-1185">Reference proteome</keyword>
<evidence type="ECO:0000259" key="9">
    <source>
        <dbReference type="Pfam" id="PF02771"/>
    </source>
</evidence>
<evidence type="ECO:0000256" key="5">
    <source>
        <dbReference type="ARBA" id="ARBA00023002"/>
    </source>
</evidence>
<name>A0A0K1EU54_CHOCO</name>
<evidence type="ECO:0000256" key="4">
    <source>
        <dbReference type="ARBA" id="ARBA00022827"/>
    </source>
</evidence>
<dbReference type="RefSeq" id="WP_050435537.1">
    <property type="nucleotide sequence ID" value="NZ_CP012159.1"/>
</dbReference>
<feature type="domain" description="Acyl-CoA dehydrogenase/oxidase C-terminal" evidence="7">
    <location>
        <begin position="235"/>
        <end position="372"/>
    </location>
</feature>
<dbReference type="InterPro" id="IPR013786">
    <property type="entry name" value="AcylCoA_DH/ox_N"/>
</dbReference>
<keyword evidence="5 6" id="KW-0560">Oxidoreductase</keyword>
<dbReference type="CDD" id="cd00567">
    <property type="entry name" value="ACAD"/>
    <property type="match status" value="1"/>
</dbReference>
<dbReference type="InterPro" id="IPR037069">
    <property type="entry name" value="AcylCoA_DH/ox_N_sf"/>
</dbReference>
<dbReference type="Gene3D" id="2.40.110.10">
    <property type="entry name" value="Butyryl-CoA Dehydrogenase, subunit A, domain 2"/>
    <property type="match status" value="1"/>
</dbReference>
<dbReference type="InterPro" id="IPR009075">
    <property type="entry name" value="AcylCo_DH/oxidase_C"/>
</dbReference>
<sequence>MDFDLSDEQRQLVETVQSFVKKQSPLSRLRAMREDPIGWSRDTWRQMGELGWLSISLPEAVGGLGGSFVDAALILEQLGATLVPEPMIPTLAAAAAVVRGGSEEQAARVLGPALAGEASLALAIAEAQSRFDVTDVGTRAVRSGSSYKLTGEKVWVLNGHAADHLVVSARTAGDPRDAAGVSLFVVPRDAAGLAVRSVKTMDGHHAAFLRFDGVEVGEEDRLGPEGGARDALSYAVDLGAAAACAEGLGVITTALHMTADYLKTREQFGVKIGSFQALQHRAVDMFVEAELCRSMMILAALKVDDADETERKSAISAAKVQLAWGGKQVTQQAIQLHGGIGVTDEHDIALYFKRMHVLNTVFGDEDTHLARFAQLPSFTAGVLS</sequence>
<evidence type="ECO:0000256" key="2">
    <source>
        <dbReference type="ARBA" id="ARBA00009347"/>
    </source>
</evidence>
<dbReference type="PANTHER" id="PTHR43884">
    <property type="entry name" value="ACYL-COA DEHYDROGENASE"/>
    <property type="match status" value="1"/>
</dbReference>
<evidence type="ECO:0000259" key="7">
    <source>
        <dbReference type="Pfam" id="PF00441"/>
    </source>
</evidence>
<evidence type="ECO:0000259" key="8">
    <source>
        <dbReference type="Pfam" id="PF02770"/>
    </source>
</evidence>
<dbReference type="Pfam" id="PF00441">
    <property type="entry name" value="Acyl-CoA_dh_1"/>
    <property type="match status" value="1"/>
</dbReference>
<dbReference type="InterPro" id="IPR006091">
    <property type="entry name" value="Acyl-CoA_Oxase/DH_mid-dom"/>
</dbReference>
<dbReference type="GO" id="GO:0050660">
    <property type="term" value="F:flavin adenine dinucleotide binding"/>
    <property type="evidence" value="ECO:0007669"/>
    <property type="project" value="InterPro"/>
</dbReference>
<dbReference type="STRING" id="52.CMC5_083930"/>
<comment type="similarity">
    <text evidence="2 6">Belongs to the acyl-CoA dehydrogenase family.</text>
</comment>
<comment type="cofactor">
    <cofactor evidence="1 6">
        <name>FAD</name>
        <dbReference type="ChEBI" id="CHEBI:57692"/>
    </cofactor>
</comment>
<dbReference type="KEGG" id="ccro:CMC5_083930"/>
<evidence type="ECO:0000313" key="11">
    <source>
        <dbReference type="Proteomes" id="UP000067626"/>
    </source>
</evidence>
<dbReference type="Gene3D" id="1.10.540.10">
    <property type="entry name" value="Acyl-CoA dehydrogenase/oxidase, N-terminal domain"/>
    <property type="match status" value="1"/>
</dbReference>
<dbReference type="EMBL" id="CP012159">
    <property type="protein sequence ID" value="AKT44153.1"/>
    <property type="molecule type" value="Genomic_DNA"/>
</dbReference>
<dbReference type="Proteomes" id="UP000067626">
    <property type="component" value="Chromosome"/>
</dbReference>
<gene>
    <name evidence="10" type="primary">fadE</name>
    <name evidence="10" type="ORF">CMC5_083930</name>
</gene>
<evidence type="ECO:0000256" key="1">
    <source>
        <dbReference type="ARBA" id="ARBA00001974"/>
    </source>
</evidence>
<keyword evidence="3 6" id="KW-0285">Flavoprotein</keyword>
<dbReference type="SUPFAM" id="SSF47203">
    <property type="entry name" value="Acyl-CoA dehydrogenase C-terminal domain-like"/>
    <property type="match status" value="1"/>
</dbReference>
<dbReference type="Gene3D" id="1.20.140.10">
    <property type="entry name" value="Butyryl-CoA Dehydrogenase, subunit A, domain 3"/>
    <property type="match status" value="1"/>
</dbReference>
<dbReference type="InterPro" id="IPR046373">
    <property type="entry name" value="Acyl-CoA_Oxase/DH_mid-dom_sf"/>
</dbReference>
<evidence type="ECO:0000313" key="10">
    <source>
        <dbReference type="EMBL" id="AKT44153.1"/>
    </source>
</evidence>
<dbReference type="Pfam" id="PF02770">
    <property type="entry name" value="Acyl-CoA_dh_M"/>
    <property type="match status" value="1"/>
</dbReference>
<dbReference type="OrthoDB" id="9765339at2"/>
<proteinExistence type="inferred from homology"/>
<dbReference type="GO" id="GO:0003995">
    <property type="term" value="F:acyl-CoA dehydrogenase activity"/>
    <property type="evidence" value="ECO:0007669"/>
    <property type="project" value="TreeGrafter"/>
</dbReference>
<keyword evidence="4 6" id="KW-0274">FAD</keyword>
<protein>
    <submittedName>
        <fullName evidence="10">Acyl-CoA dehydrogenase</fullName>
    </submittedName>
</protein>
<dbReference type="PATRIC" id="fig|52.7.peg.9222"/>
<evidence type="ECO:0000256" key="6">
    <source>
        <dbReference type="RuleBase" id="RU362125"/>
    </source>
</evidence>
<organism evidence="10 11">
    <name type="scientific">Chondromyces crocatus</name>
    <dbReference type="NCBI Taxonomy" id="52"/>
    <lineage>
        <taxon>Bacteria</taxon>
        <taxon>Pseudomonadati</taxon>
        <taxon>Myxococcota</taxon>
        <taxon>Polyangia</taxon>
        <taxon>Polyangiales</taxon>
        <taxon>Polyangiaceae</taxon>
        <taxon>Chondromyces</taxon>
    </lineage>
</organism>
<dbReference type="PANTHER" id="PTHR43884:SF20">
    <property type="entry name" value="ACYL-COA DEHYDROGENASE FADE28"/>
    <property type="match status" value="1"/>
</dbReference>
<feature type="domain" description="Acyl-CoA oxidase/dehydrogenase middle" evidence="8">
    <location>
        <begin position="121"/>
        <end position="213"/>
    </location>
</feature>
<dbReference type="Pfam" id="PF02771">
    <property type="entry name" value="Acyl-CoA_dh_N"/>
    <property type="match status" value="1"/>
</dbReference>
<feature type="domain" description="Acyl-CoA dehydrogenase/oxidase N-terminal" evidence="9">
    <location>
        <begin position="6"/>
        <end position="117"/>
    </location>
</feature>
<dbReference type="InterPro" id="IPR009100">
    <property type="entry name" value="AcylCoA_DH/oxidase_NM_dom_sf"/>
</dbReference>
<dbReference type="SUPFAM" id="SSF56645">
    <property type="entry name" value="Acyl-CoA dehydrogenase NM domain-like"/>
    <property type="match status" value="1"/>
</dbReference>
<reference evidence="10 11" key="1">
    <citation type="submission" date="2015-07" db="EMBL/GenBank/DDBJ databases">
        <title>Genome analysis of myxobacterium Chondromyces crocatus Cm c5 reveals a high potential for natural compound synthesis and the genetic basis for the loss of fruiting body formation.</title>
        <authorList>
            <person name="Zaburannyi N."/>
            <person name="Bunk B."/>
            <person name="Maier J."/>
            <person name="Overmann J."/>
            <person name="Mueller R."/>
        </authorList>
    </citation>
    <scope>NUCLEOTIDE SEQUENCE [LARGE SCALE GENOMIC DNA]</scope>
    <source>
        <strain evidence="10 11">Cm c5</strain>
    </source>
</reference>
<accession>A0A0K1EU54</accession>
<dbReference type="AlphaFoldDB" id="A0A0K1EU54"/>